<evidence type="ECO:0000313" key="3">
    <source>
        <dbReference type="EMBL" id="QEY74402.1"/>
    </source>
</evidence>
<evidence type="ECO:0000256" key="1">
    <source>
        <dbReference type="SAM" id="MobiDB-lite"/>
    </source>
</evidence>
<feature type="compositionally biased region" description="Basic and acidic residues" evidence="1">
    <location>
        <begin position="78"/>
        <end position="88"/>
    </location>
</feature>
<gene>
    <name evidence="3" type="ORF">F1C79_23865</name>
</gene>
<keyword evidence="4" id="KW-1185">Reference proteome</keyword>
<dbReference type="Proteomes" id="UP000326659">
    <property type="component" value="Chromosome"/>
</dbReference>
<evidence type="ECO:0000256" key="2">
    <source>
        <dbReference type="SAM" id="SignalP"/>
    </source>
</evidence>
<protein>
    <recommendedName>
        <fullName evidence="5">Lipoprotein</fullName>
    </recommendedName>
</protein>
<feature type="compositionally biased region" description="Low complexity" evidence="1">
    <location>
        <begin position="42"/>
        <end position="77"/>
    </location>
</feature>
<dbReference type="PROSITE" id="PS51257">
    <property type="entry name" value="PROKAR_LIPOPROTEIN"/>
    <property type="match status" value="1"/>
</dbReference>
<feature type="signal peptide" evidence="2">
    <location>
        <begin position="1"/>
        <end position="15"/>
    </location>
</feature>
<keyword evidence="2" id="KW-0732">Signal</keyword>
<dbReference type="EMBL" id="CP043626">
    <property type="protein sequence ID" value="QEY74402.1"/>
    <property type="molecule type" value="Genomic_DNA"/>
</dbReference>
<dbReference type="KEGG" id="pden:F1C79_23865"/>
<name>A0A9X7N3C0_PSEDE</name>
<feature type="region of interest" description="Disordered" evidence="1">
    <location>
        <begin position="22"/>
        <end position="88"/>
    </location>
</feature>
<organism evidence="3 4">
    <name type="scientific">Pseudomonas denitrificans</name>
    <dbReference type="NCBI Taxonomy" id="43306"/>
    <lineage>
        <taxon>Bacteria</taxon>
        <taxon>Pseudomonadati</taxon>
        <taxon>Pseudomonadota</taxon>
        <taxon>Gammaproteobacteria</taxon>
        <taxon>Pseudomonadales</taxon>
        <taxon>Pseudomonadaceae</taxon>
        <taxon>Halopseudomonas</taxon>
    </lineage>
</organism>
<dbReference type="RefSeq" id="WP_081519102.1">
    <property type="nucleotide sequence ID" value="NZ_CP043626.1"/>
</dbReference>
<sequence>MKKLCILIAACAVLAACGKQEEQASKTAVPAAAQQETKPAIQPEAKPAEPTAPAEQTAPAESTAPAEQAAAPVQPDAEAAKPADDKQQ</sequence>
<feature type="chain" id="PRO_5040746947" description="Lipoprotein" evidence="2">
    <location>
        <begin position="16"/>
        <end position="88"/>
    </location>
</feature>
<reference evidence="3 4" key="1">
    <citation type="submission" date="2019-09" db="EMBL/GenBank/DDBJ databases">
        <title>Prosopis cineraria nodule microbiome.</title>
        <authorList>
            <person name="Chaluvadi S.R."/>
            <person name="Ali R."/>
            <person name="Wang X."/>
        </authorList>
    </citation>
    <scope>NUCLEOTIDE SEQUENCE [LARGE SCALE GENOMIC DNA]</scope>
    <source>
        <strain evidence="3 4">BG1</strain>
    </source>
</reference>
<proteinExistence type="predicted"/>
<accession>A0A9X7N3C0</accession>
<dbReference type="AlphaFoldDB" id="A0A9X7N3C0"/>
<evidence type="ECO:0008006" key="5">
    <source>
        <dbReference type="Google" id="ProtNLM"/>
    </source>
</evidence>
<evidence type="ECO:0000313" key="4">
    <source>
        <dbReference type="Proteomes" id="UP000326659"/>
    </source>
</evidence>